<proteinExistence type="inferred from homology"/>
<dbReference type="Proteomes" id="UP000276741">
    <property type="component" value="Chromosome"/>
</dbReference>
<dbReference type="HAMAP" id="MF_01086">
    <property type="entry name" value="UPF0284"/>
    <property type="match status" value="1"/>
</dbReference>
<dbReference type="EMBL" id="AP018553">
    <property type="protein sequence ID" value="BBD73937.1"/>
    <property type="molecule type" value="Genomic_DNA"/>
</dbReference>
<dbReference type="NCBIfam" id="TIGR00303">
    <property type="entry name" value="nicotinate mononucleotide-dependent phosphoribosyltransferase CobT"/>
    <property type="match status" value="1"/>
</dbReference>
<dbReference type="KEGG" id="sacd:HS1genome_2326"/>
<dbReference type="GO" id="GO:0008939">
    <property type="term" value="F:nicotinate-nucleotide-dimethylbenzimidazole phosphoribosyltransferase activity"/>
    <property type="evidence" value="ECO:0007669"/>
    <property type="project" value="InterPro"/>
</dbReference>
<name>A0A348B6Y5_9CREN</name>
<evidence type="ECO:0000313" key="3">
    <source>
        <dbReference type="Proteomes" id="UP000276741"/>
    </source>
</evidence>
<gene>
    <name evidence="2" type="ORF">HS1genome_2326</name>
</gene>
<dbReference type="RefSeq" id="WP_229768294.1">
    <property type="nucleotide sequence ID" value="NZ_AP018553.1"/>
</dbReference>
<keyword evidence="3" id="KW-1185">Reference proteome</keyword>
<comment type="similarity">
    <text evidence="1">Belongs to the UPF0284 family.</text>
</comment>
<sequence length="329" mass="34683">MNLDLFLLVIGTTDTSLIPGITLAGASPELTLFTPAADAEYLLTGSTKSIVGIPVTPSGIPTPAIISRASIKLLGIPHLVVNAGSRINPQVPYLRVGETPGRDIRKRAFLKEEFEEIFGMAKQLGASLDFVGSLIVGESIPGGTTTAAATLVGLGYEAGDRTSSTSPHNPKELKRRVISQAIANAPKELLPRIAALTDPVLTAIAGLMAGFKGRKVLAGGTQMLAVVAILKALSFPIDEVEIITTKWVVEDPSADFLGLAKELGVKVSNSTLDLSDSKFPGLRAYEEGYVKEGVGAGGLSYMAISAFGHQRVIESIEREYIMLTKLNVS</sequence>
<accession>A0A348B6Y5</accession>
<evidence type="ECO:0000313" key="2">
    <source>
        <dbReference type="EMBL" id="BBD73937.1"/>
    </source>
</evidence>
<dbReference type="NCBIfam" id="NF003372">
    <property type="entry name" value="PRK04447.1-5"/>
    <property type="match status" value="1"/>
</dbReference>
<dbReference type="PANTHER" id="PTHR38811:SF1">
    <property type="entry name" value="UPF0284 PROTEIN SLL1500"/>
    <property type="match status" value="1"/>
</dbReference>
<protein>
    <recommendedName>
        <fullName evidence="1">UPF0284 protein HS1genome_2326</fullName>
    </recommendedName>
</protein>
<evidence type="ECO:0000256" key="1">
    <source>
        <dbReference type="HAMAP-Rule" id="MF_01086"/>
    </source>
</evidence>
<dbReference type="InterPro" id="IPR002805">
    <property type="entry name" value="Nict_dMeBzImd_PRibTrfase_arc"/>
</dbReference>
<reference evidence="3" key="1">
    <citation type="submission" date="2018-04" db="EMBL/GenBank/DDBJ databases">
        <title>Complete genome sequence of Sulfodiicoccus acidiphilus strain HS-1.</title>
        <authorList>
            <person name="Sakai H.D."/>
            <person name="Kurosawa N."/>
        </authorList>
    </citation>
    <scope>NUCLEOTIDE SEQUENCE [LARGE SCALE GENOMIC DNA]</scope>
    <source>
        <strain evidence="3">HS-1</strain>
    </source>
</reference>
<dbReference type="PANTHER" id="PTHR38811">
    <property type="match status" value="1"/>
</dbReference>
<dbReference type="InterPro" id="IPR003200">
    <property type="entry name" value="Nict_dMeBzImd_PRibTrfase"/>
</dbReference>
<dbReference type="SUPFAM" id="SSF52733">
    <property type="entry name" value="Nicotinate mononucleotide:5,6-dimethylbenzimidazole phosphoribosyltransferase (CobT)"/>
    <property type="match status" value="1"/>
</dbReference>
<dbReference type="Gene3D" id="3.40.50.10210">
    <property type="match status" value="1"/>
</dbReference>
<dbReference type="GeneID" id="38667779"/>
<dbReference type="InterPro" id="IPR036087">
    <property type="entry name" value="Nict_dMeBzImd_PRibTrfase_sf"/>
</dbReference>
<dbReference type="AlphaFoldDB" id="A0A348B6Y5"/>
<dbReference type="NCBIfam" id="NF003368">
    <property type="entry name" value="PRK04447.1-1"/>
    <property type="match status" value="1"/>
</dbReference>
<organism evidence="2 3">
    <name type="scientific">Sulfodiicoccus acidiphilus</name>
    <dbReference type="NCBI Taxonomy" id="1670455"/>
    <lineage>
        <taxon>Archaea</taxon>
        <taxon>Thermoproteota</taxon>
        <taxon>Thermoprotei</taxon>
        <taxon>Sulfolobales</taxon>
        <taxon>Sulfolobaceae</taxon>
        <taxon>Sulfodiicoccus</taxon>
    </lineage>
</organism>
<dbReference type="CDD" id="cd02439">
    <property type="entry name" value="DMB-PRT_CobT"/>
    <property type="match status" value="1"/>
</dbReference>